<dbReference type="EMBL" id="BROH01000003">
    <property type="protein sequence ID" value="GKY87536.1"/>
    <property type="molecule type" value="Genomic_DNA"/>
</dbReference>
<evidence type="ECO:0000313" key="3">
    <source>
        <dbReference type="EMBL" id="GKY87536.1"/>
    </source>
</evidence>
<proteinExistence type="predicted"/>
<keyword evidence="4" id="KW-1185">Reference proteome</keyword>
<feature type="compositionally biased region" description="Low complexity" evidence="1">
    <location>
        <begin position="1"/>
        <end position="24"/>
    </location>
</feature>
<organism evidence="3 4">
    <name type="scientific">Sinisalibacter aestuarii</name>
    <dbReference type="NCBI Taxonomy" id="2949426"/>
    <lineage>
        <taxon>Bacteria</taxon>
        <taxon>Pseudomonadati</taxon>
        <taxon>Pseudomonadota</taxon>
        <taxon>Alphaproteobacteria</taxon>
        <taxon>Rhodobacterales</taxon>
        <taxon>Roseobacteraceae</taxon>
        <taxon>Sinisalibacter</taxon>
    </lineage>
</organism>
<accession>A0ABQ5LTE5</accession>
<keyword evidence="2" id="KW-1133">Transmembrane helix</keyword>
<keyword evidence="2" id="KW-0812">Transmembrane</keyword>
<evidence type="ECO:0000256" key="2">
    <source>
        <dbReference type="SAM" id="Phobius"/>
    </source>
</evidence>
<name>A0ABQ5LTE5_9RHOB</name>
<dbReference type="Proteomes" id="UP001144205">
    <property type="component" value="Unassembled WGS sequence"/>
</dbReference>
<comment type="caution">
    <text evidence="3">The sequence shown here is derived from an EMBL/GenBank/DDBJ whole genome shotgun (WGS) entry which is preliminary data.</text>
</comment>
<evidence type="ECO:0000256" key="1">
    <source>
        <dbReference type="SAM" id="MobiDB-lite"/>
    </source>
</evidence>
<sequence>MSASPRTVPVERPVAAAPVSSPEPLQTPQASRWRAFTAHASGHVRRFLKRPDAPRRLALALLVLAAIFAPGKLAFLAILAVLMAGVGYVSLGPDRVHELIADWHDRLAQRDPQRAEAIRLRAARVSRAAMALADRLPERWTSGLYLPDFEPAAEMPEKMKHDPFDRLAAELRAGEGGAQG</sequence>
<gene>
    <name evidence="3" type="ORF">STA1M1_14050</name>
</gene>
<keyword evidence="2" id="KW-0472">Membrane</keyword>
<reference evidence="3" key="1">
    <citation type="journal article" date="2023" name="Int. J. Syst. Evol. Microbiol.">
        <title>Sinisalibacter aestuarii sp. nov., isolated from estuarine sediment of the Arakawa River.</title>
        <authorList>
            <person name="Arafat S.T."/>
            <person name="Hirano S."/>
            <person name="Sato A."/>
            <person name="Takeuchi K."/>
            <person name="Yasuda T."/>
            <person name="Terahara T."/>
            <person name="Hamada M."/>
            <person name="Kobayashi T."/>
        </authorList>
    </citation>
    <scope>NUCLEOTIDE SEQUENCE</scope>
    <source>
        <strain evidence="3">B-399</strain>
    </source>
</reference>
<dbReference type="RefSeq" id="WP_281841523.1">
    <property type="nucleotide sequence ID" value="NZ_BROH01000003.1"/>
</dbReference>
<feature type="transmembrane region" description="Helical" evidence="2">
    <location>
        <begin position="57"/>
        <end position="89"/>
    </location>
</feature>
<protein>
    <submittedName>
        <fullName evidence="3">Uncharacterized protein</fullName>
    </submittedName>
</protein>
<feature type="region of interest" description="Disordered" evidence="1">
    <location>
        <begin position="1"/>
        <end position="29"/>
    </location>
</feature>
<evidence type="ECO:0000313" key="4">
    <source>
        <dbReference type="Proteomes" id="UP001144205"/>
    </source>
</evidence>